<dbReference type="GO" id="GO:0030424">
    <property type="term" value="C:axon"/>
    <property type="evidence" value="ECO:0007669"/>
    <property type="project" value="TreeGrafter"/>
</dbReference>
<dbReference type="InterPro" id="IPR003599">
    <property type="entry name" value="Ig_sub"/>
</dbReference>
<evidence type="ECO:0000256" key="3">
    <source>
        <dbReference type="ARBA" id="ARBA00023319"/>
    </source>
</evidence>
<keyword evidence="2" id="KW-1015">Disulfide bond</keyword>
<feature type="domain" description="Ig-like" evidence="5">
    <location>
        <begin position="208"/>
        <end position="293"/>
    </location>
</feature>
<evidence type="ECO:0000313" key="6">
    <source>
        <dbReference type="EMBL" id="GFR32791.1"/>
    </source>
</evidence>
<keyword evidence="4" id="KW-1133">Transmembrane helix</keyword>
<feature type="transmembrane region" description="Helical" evidence="4">
    <location>
        <begin position="37"/>
        <end position="55"/>
    </location>
</feature>
<keyword evidence="4" id="KW-0812">Transmembrane</keyword>
<dbReference type="AlphaFoldDB" id="A0A8X6HZ67"/>
<dbReference type="PROSITE" id="PS50835">
    <property type="entry name" value="IG_LIKE"/>
    <property type="match status" value="2"/>
</dbReference>
<organism evidence="6 7">
    <name type="scientific">Trichonephila clavata</name>
    <name type="common">Joro spider</name>
    <name type="synonym">Nephila clavata</name>
    <dbReference type="NCBI Taxonomy" id="2740835"/>
    <lineage>
        <taxon>Eukaryota</taxon>
        <taxon>Metazoa</taxon>
        <taxon>Ecdysozoa</taxon>
        <taxon>Arthropoda</taxon>
        <taxon>Chelicerata</taxon>
        <taxon>Arachnida</taxon>
        <taxon>Araneae</taxon>
        <taxon>Araneomorphae</taxon>
        <taxon>Entelegynae</taxon>
        <taxon>Araneoidea</taxon>
        <taxon>Nephilidae</taxon>
        <taxon>Trichonephila</taxon>
    </lineage>
</organism>
<dbReference type="SUPFAM" id="SSF48726">
    <property type="entry name" value="Immunoglobulin"/>
    <property type="match status" value="2"/>
</dbReference>
<name>A0A8X6HZ67_TRICU</name>
<dbReference type="PANTHER" id="PTHR45080">
    <property type="entry name" value="CONTACTIN 5"/>
    <property type="match status" value="1"/>
</dbReference>
<dbReference type="GO" id="GO:0050808">
    <property type="term" value="P:synapse organization"/>
    <property type="evidence" value="ECO:0007669"/>
    <property type="project" value="TreeGrafter"/>
</dbReference>
<dbReference type="InterPro" id="IPR013783">
    <property type="entry name" value="Ig-like_fold"/>
</dbReference>
<keyword evidence="1" id="KW-0732">Signal</keyword>
<dbReference type="EMBL" id="BMAO01029594">
    <property type="protein sequence ID" value="GFR32791.1"/>
    <property type="molecule type" value="Genomic_DNA"/>
</dbReference>
<dbReference type="InterPro" id="IPR003598">
    <property type="entry name" value="Ig_sub2"/>
</dbReference>
<dbReference type="InterPro" id="IPR050958">
    <property type="entry name" value="Cell_Adh-Cytoskel_Orgn"/>
</dbReference>
<dbReference type="OrthoDB" id="6138780at2759"/>
<comment type="caution">
    <text evidence="6">The sequence shown here is derived from an EMBL/GenBank/DDBJ whole genome shotgun (WGS) entry which is preliminary data.</text>
</comment>
<dbReference type="Gene3D" id="2.60.40.10">
    <property type="entry name" value="Immunoglobulins"/>
    <property type="match status" value="2"/>
</dbReference>
<reference evidence="6" key="1">
    <citation type="submission" date="2020-07" db="EMBL/GenBank/DDBJ databases">
        <title>Multicomponent nature underlies the extraordinary mechanical properties of spider dragline silk.</title>
        <authorList>
            <person name="Kono N."/>
            <person name="Nakamura H."/>
            <person name="Mori M."/>
            <person name="Yoshida Y."/>
            <person name="Ohtoshi R."/>
            <person name="Malay A.D."/>
            <person name="Moran D.A.P."/>
            <person name="Tomita M."/>
            <person name="Numata K."/>
            <person name="Arakawa K."/>
        </authorList>
    </citation>
    <scope>NUCLEOTIDE SEQUENCE</scope>
</reference>
<dbReference type="SMART" id="SM00408">
    <property type="entry name" value="IGc2"/>
    <property type="match status" value="2"/>
</dbReference>
<evidence type="ECO:0000256" key="1">
    <source>
        <dbReference type="ARBA" id="ARBA00022729"/>
    </source>
</evidence>
<evidence type="ECO:0000256" key="4">
    <source>
        <dbReference type="SAM" id="Phobius"/>
    </source>
</evidence>
<dbReference type="PANTHER" id="PTHR45080:SF8">
    <property type="entry name" value="IG-LIKE DOMAIN-CONTAINING PROTEIN"/>
    <property type="match status" value="1"/>
</dbReference>
<dbReference type="InterPro" id="IPR013098">
    <property type="entry name" value="Ig_I-set"/>
</dbReference>
<gene>
    <name evidence="6" type="primary">zig-4</name>
    <name evidence="6" type="ORF">TNCT_397841</name>
</gene>
<accession>A0A8X6HZ67</accession>
<keyword evidence="3" id="KW-0393">Immunoglobulin domain</keyword>
<protein>
    <submittedName>
        <fullName evidence="6">Zwei Ig domain protein zig-4</fullName>
    </submittedName>
</protein>
<dbReference type="GO" id="GO:0005886">
    <property type="term" value="C:plasma membrane"/>
    <property type="evidence" value="ECO:0007669"/>
    <property type="project" value="TreeGrafter"/>
</dbReference>
<proteinExistence type="predicted"/>
<dbReference type="InterPro" id="IPR007110">
    <property type="entry name" value="Ig-like_dom"/>
</dbReference>
<sequence>MIRKANTSHSKKTANIFSENFYSWQIRGREQRESMEFIMFLSILFVIPLCLGRVLEGSSSQELGKNKVFLHNKDASKRLLKPTLNIRNAPAEFLEINAGESKFLECEAGGTPPPVIHWLKDGQKISQNLYENMHTSGKDGVVTSTLGLGFTRSRLFIDCATPSDAGRYTCVAENDYIRTFKASQVFVADTLEVDNDALCLAKKTFGSPARIHMWTHTRLEIMGTDVQLFCRSRSDPRPHMMWKGPNNKPLNDPKKYELLPNGDLIVKHIMWSDMGGYTCQAKNSEGTDEVLVFLYPTMPDDESDI</sequence>
<dbReference type="Pfam" id="PF07679">
    <property type="entry name" value="I-set"/>
    <property type="match status" value="2"/>
</dbReference>
<dbReference type="CDD" id="cd00096">
    <property type="entry name" value="Ig"/>
    <property type="match status" value="1"/>
</dbReference>
<feature type="domain" description="Ig-like" evidence="5">
    <location>
        <begin position="82"/>
        <end position="188"/>
    </location>
</feature>
<dbReference type="Proteomes" id="UP000887116">
    <property type="component" value="Unassembled WGS sequence"/>
</dbReference>
<dbReference type="InterPro" id="IPR036179">
    <property type="entry name" value="Ig-like_dom_sf"/>
</dbReference>
<dbReference type="GO" id="GO:0007156">
    <property type="term" value="P:homophilic cell adhesion via plasma membrane adhesion molecules"/>
    <property type="evidence" value="ECO:0007669"/>
    <property type="project" value="TreeGrafter"/>
</dbReference>
<evidence type="ECO:0000259" key="5">
    <source>
        <dbReference type="PROSITE" id="PS50835"/>
    </source>
</evidence>
<evidence type="ECO:0000256" key="2">
    <source>
        <dbReference type="ARBA" id="ARBA00023157"/>
    </source>
</evidence>
<keyword evidence="4" id="KW-0472">Membrane</keyword>
<dbReference type="GO" id="GO:0043025">
    <property type="term" value="C:neuronal cell body"/>
    <property type="evidence" value="ECO:0007669"/>
    <property type="project" value="TreeGrafter"/>
</dbReference>
<evidence type="ECO:0000313" key="7">
    <source>
        <dbReference type="Proteomes" id="UP000887116"/>
    </source>
</evidence>
<dbReference type="GO" id="GO:0008046">
    <property type="term" value="F:axon guidance receptor activity"/>
    <property type="evidence" value="ECO:0007669"/>
    <property type="project" value="TreeGrafter"/>
</dbReference>
<keyword evidence="7" id="KW-1185">Reference proteome</keyword>
<dbReference type="SMART" id="SM00409">
    <property type="entry name" value="IG"/>
    <property type="match status" value="2"/>
</dbReference>